<dbReference type="OrthoDB" id="6151791at2759"/>
<feature type="compositionally biased region" description="Polar residues" evidence="1">
    <location>
        <begin position="511"/>
        <end position="520"/>
    </location>
</feature>
<keyword evidence="3" id="KW-1185">Reference proteome</keyword>
<dbReference type="Proteomes" id="UP001163046">
    <property type="component" value="Unassembled WGS sequence"/>
</dbReference>
<dbReference type="PANTHER" id="PTHR34828">
    <property type="entry name" value="TESTIS-EXPRESSED PROTEIN 45"/>
    <property type="match status" value="1"/>
</dbReference>
<dbReference type="InterPro" id="IPR028001">
    <property type="entry name" value="SAXO5"/>
</dbReference>
<evidence type="ECO:0000313" key="3">
    <source>
        <dbReference type="Proteomes" id="UP001163046"/>
    </source>
</evidence>
<sequence length="546" mass="61802">MKTTHGEKEEIEAFQFAVNFDLRVYRPISDAVLVAVSSKQNQTICEKIIEEYNMTELLNKIPTQKTGSEFLVSSHFTISHEDRWAPNRDPQVYKSTFKKDYPPLPLTKRERIPSPSPATIMHKDDRYNDKCSMTRGHFVEKSIGKQNYANSTSALTRTNFKMDSDRQLKSFQTTHKEYYPVRPLDEARNPAATGKSDWMRSYIPQGDKEKELWPHSDYRSKFLGKQLSGRDVLTPFDKYNGPPTITGDARTHHLGQFTTTTKSEFVGRYLPRQQLLDRALRDRGSSIPQGDHEKCNYSTSTQQASFRRPGFKDFTPFDREDAVNKLRRTTFQLGDRRVPGHLNTTAADSYPSLPLTDKNISANLDMGKSSFPEGDIDPLRAHERISITTNDVFFGNPATGFRNKIVDGSHLRTESHVDLGAARGARFYDTSMKSDFKAVSAPYKKAAPGMTTNSSIPLDYYSGAPVTMPTSWSDFPSHAGVPKLIPNPLAVDNLKKSHIKPPIPEEREFSTTHQRTYTPKRTSRRSVEGGSLQRSSVPLGTLNDYI</sequence>
<accession>A0A9W9YXT7</accession>
<protein>
    <submittedName>
        <fullName evidence="2">Uncharacterized protein</fullName>
    </submittedName>
</protein>
<proteinExistence type="predicted"/>
<dbReference type="PANTHER" id="PTHR34828:SF1">
    <property type="entry name" value="TESTIS-EXPRESSED PROTEIN 45"/>
    <property type="match status" value="1"/>
</dbReference>
<dbReference type="EMBL" id="MU826845">
    <property type="protein sequence ID" value="KAJ7371523.1"/>
    <property type="molecule type" value="Genomic_DNA"/>
</dbReference>
<reference evidence="2" key="1">
    <citation type="submission" date="2023-01" db="EMBL/GenBank/DDBJ databases">
        <title>Genome assembly of the deep-sea coral Lophelia pertusa.</title>
        <authorList>
            <person name="Herrera S."/>
            <person name="Cordes E."/>
        </authorList>
    </citation>
    <scope>NUCLEOTIDE SEQUENCE</scope>
    <source>
        <strain evidence="2">USNM1676648</strain>
        <tissue evidence="2">Polyp</tissue>
    </source>
</reference>
<organism evidence="2 3">
    <name type="scientific">Desmophyllum pertusum</name>
    <dbReference type="NCBI Taxonomy" id="174260"/>
    <lineage>
        <taxon>Eukaryota</taxon>
        <taxon>Metazoa</taxon>
        <taxon>Cnidaria</taxon>
        <taxon>Anthozoa</taxon>
        <taxon>Hexacorallia</taxon>
        <taxon>Scleractinia</taxon>
        <taxon>Caryophylliina</taxon>
        <taxon>Caryophylliidae</taxon>
        <taxon>Desmophyllum</taxon>
    </lineage>
</organism>
<feature type="region of interest" description="Disordered" evidence="1">
    <location>
        <begin position="498"/>
        <end position="546"/>
    </location>
</feature>
<comment type="caution">
    <text evidence="2">The sequence shown here is derived from an EMBL/GenBank/DDBJ whole genome shotgun (WGS) entry which is preliminary data.</text>
</comment>
<dbReference type="AlphaFoldDB" id="A0A9W9YXT7"/>
<name>A0A9W9YXT7_9CNID</name>
<evidence type="ECO:0000256" key="1">
    <source>
        <dbReference type="SAM" id="MobiDB-lite"/>
    </source>
</evidence>
<dbReference type="Pfam" id="PF15373">
    <property type="entry name" value="SAXO5-like"/>
    <property type="match status" value="1"/>
</dbReference>
<evidence type="ECO:0000313" key="2">
    <source>
        <dbReference type="EMBL" id="KAJ7371523.1"/>
    </source>
</evidence>
<feature type="region of interest" description="Disordered" evidence="1">
    <location>
        <begin position="104"/>
        <end position="124"/>
    </location>
</feature>
<gene>
    <name evidence="2" type="ORF">OS493_024863</name>
</gene>